<dbReference type="GO" id="GO:0006511">
    <property type="term" value="P:ubiquitin-dependent protein catabolic process"/>
    <property type="evidence" value="ECO:0007669"/>
    <property type="project" value="TreeGrafter"/>
</dbReference>
<organism evidence="12 13">
    <name type="scientific">Erythroxylum novogranatense</name>
    <dbReference type="NCBI Taxonomy" id="1862640"/>
    <lineage>
        <taxon>Eukaryota</taxon>
        <taxon>Viridiplantae</taxon>
        <taxon>Streptophyta</taxon>
        <taxon>Embryophyta</taxon>
        <taxon>Tracheophyta</taxon>
        <taxon>Spermatophyta</taxon>
        <taxon>Magnoliopsida</taxon>
        <taxon>eudicotyledons</taxon>
        <taxon>Gunneridae</taxon>
        <taxon>Pentapetalae</taxon>
        <taxon>rosids</taxon>
        <taxon>fabids</taxon>
        <taxon>Malpighiales</taxon>
        <taxon>Erythroxylaceae</taxon>
        <taxon>Erythroxylum</taxon>
    </lineage>
</organism>
<protein>
    <recommendedName>
        <fullName evidence="3">RING-type E3 ubiquitin transferase</fullName>
        <ecNumber evidence="3">2.3.2.27</ecNumber>
    </recommendedName>
</protein>
<evidence type="ECO:0000256" key="10">
    <source>
        <dbReference type="ARBA" id="ARBA00022989"/>
    </source>
</evidence>
<evidence type="ECO:0000256" key="9">
    <source>
        <dbReference type="ARBA" id="ARBA00022833"/>
    </source>
</evidence>
<evidence type="ECO:0000313" key="12">
    <source>
        <dbReference type="EMBL" id="KAJ8766094.1"/>
    </source>
</evidence>
<accession>A0AAV8TJF3</accession>
<sequence>MSFIFRGIRADLANGFQGFVPERRTMRAHPTRSINSNPLVFLISPNFLLWLELGIFLMATTLRMYATCQQLQAHAAMANGILGHTELRLRMQPPVVLSTRGRLQGLRLQLALLDQEFDDPDLEHNVPTTASMTDEEINAFPVHKHKVAAPQSGSAVQQASSSLSPELTCFVYLEQVNLGELIRTLPCLIHGPKDPSLQESGQGGPDASYMG</sequence>
<dbReference type="AlphaFoldDB" id="A0AAV8TJF3"/>
<evidence type="ECO:0000256" key="6">
    <source>
        <dbReference type="ARBA" id="ARBA00022723"/>
    </source>
</evidence>
<evidence type="ECO:0000256" key="4">
    <source>
        <dbReference type="ARBA" id="ARBA00022679"/>
    </source>
</evidence>
<comment type="caution">
    <text evidence="12">The sequence shown here is derived from an EMBL/GenBank/DDBJ whole genome shotgun (WGS) entry which is preliminary data.</text>
</comment>
<keyword evidence="6" id="KW-0479">Metal-binding</keyword>
<dbReference type="EC" id="2.3.2.27" evidence="3"/>
<evidence type="ECO:0000256" key="1">
    <source>
        <dbReference type="ARBA" id="ARBA00000900"/>
    </source>
</evidence>
<proteinExistence type="predicted"/>
<evidence type="ECO:0000256" key="2">
    <source>
        <dbReference type="ARBA" id="ARBA00004141"/>
    </source>
</evidence>
<dbReference type="EMBL" id="JAIWQS010000005">
    <property type="protein sequence ID" value="KAJ8766094.1"/>
    <property type="molecule type" value="Genomic_DNA"/>
</dbReference>
<evidence type="ECO:0000256" key="7">
    <source>
        <dbReference type="ARBA" id="ARBA00022771"/>
    </source>
</evidence>
<comment type="catalytic activity">
    <reaction evidence="1">
        <text>S-ubiquitinyl-[E2 ubiquitin-conjugating enzyme]-L-cysteine + [acceptor protein]-L-lysine = [E2 ubiquitin-conjugating enzyme]-L-cysteine + N(6)-ubiquitinyl-[acceptor protein]-L-lysine.</text>
        <dbReference type="EC" id="2.3.2.27"/>
    </reaction>
</comment>
<gene>
    <name evidence="12" type="ORF">K2173_020610</name>
</gene>
<evidence type="ECO:0000256" key="3">
    <source>
        <dbReference type="ARBA" id="ARBA00012483"/>
    </source>
</evidence>
<keyword evidence="8" id="KW-0833">Ubl conjugation pathway</keyword>
<comment type="subcellular location">
    <subcellularLocation>
        <location evidence="2">Membrane</location>
        <topology evidence="2">Multi-pass membrane protein</topology>
    </subcellularLocation>
</comment>
<dbReference type="GO" id="GO:0061630">
    <property type="term" value="F:ubiquitin protein ligase activity"/>
    <property type="evidence" value="ECO:0007669"/>
    <property type="project" value="UniProtKB-EC"/>
</dbReference>
<dbReference type="PANTHER" id="PTHR45977:SF4">
    <property type="entry name" value="RING-TYPE DOMAIN-CONTAINING PROTEIN"/>
    <property type="match status" value="1"/>
</dbReference>
<reference evidence="12 13" key="1">
    <citation type="submission" date="2021-09" db="EMBL/GenBank/DDBJ databases">
        <title>Genomic insights and catalytic innovation underlie evolution of tropane alkaloids biosynthesis.</title>
        <authorList>
            <person name="Wang Y.-J."/>
            <person name="Tian T."/>
            <person name="Huang J.-P."/>
            <person name="Huang S.-X."/>
        </authorList>
    </citation>
    <scope>NUCLEOTIDE SEQUENCE [LARGE SCALE GENOMIC DNA]</scope>
    <source>
        <strain evidence="12">KIB-2018</strain>
        <tissue evidence="12">Leaf</tissue>
    </source>
</reference>
<name>A0AAV8TJF3_9ROSI</name>
<keyword evidence="13" id="KW-1185">Reference proteome</keyword>
<evidence type="ECO:0000256" key="11">
    <source>
        <dbReference type="ARBA" id="ARBA00023136"/>
    </source>
</evidence>
<dbReference type="GO" id="GO:0016020">
    <property type="term" value="C:membrane"/>
    <property type="evidence" value="ECO:0007669"/>
    <property type="project" value="UniProtKB-SubCell"/>
</dbReference>
<dbReference type="GO" id="GO:0008270">
    <property type="term" value="F:zinc ion binding"/>
    <property type="evidence" value="ECO:0007669"/>
    <property type="project" value="UniProtKB-KW"/>
</dbReference>
<dbReference type="GO" id="GO:0016567">
    <property type="term" value="P:protein ubiquitination"/>
    <property type="evidence" value="ECO:0007669"/>
    <property type="project" value="TreeGrafter"/>
</dbReference>
<keyword evidence="11" id="KW-0472">Membrane</keyword>
<evidence type="ECO:0000256" key="8">
    <source>
        <dbReference type="ARBA" id="ARBA00022786"/>
    </source>
</evidence>
<keyword evidence="7" id="KW-0863">Zinc-finger</keyword>
<evidence type="ECO:0000256" key="5">
    <source>
        <dbReference type="ARBA" id="ARBA00022692"/>
    </source>
</evidence>
<keyword evidence="5" id="KW-0812">Transmembrane</keyword>
<evidence type="ECO:0000313" key="13">
    <source>
        <dbReference type="Proteomes" id="UP001159364"/>
    </source>
</evidence>
<dbReference type="PANTHER" id="PTHR45977">
    <property type="entry name" value="TARGET OF ERK KINASE MPK-1"/>
    <property type="match status" value="1"/>
</dbReference>
<keyword evidence="4" id="KW-0808">Transferase</keyword>
<keyword evidence="9" id="KW-0862">Zinc</keyword>
<dbReference type="Proteomes" id="UP001159364">
    <property type="component" value="Linkage Group LG05"/>
</dbReference>
<keyword evidence="10" id="KW-1133">Transmembrane helix</keyword>